<comment type="similarity">
    <text evidence="1">Belongs to the ABC transporter superfamily.</text>
</comment>
<dbReference type="Proteomes" id="UP001165580">
    <property type="component" value="Unassembled WGS sequence"/>
</dbReference>
<keyword evidence="4 7" id="KW-0067">ATP-binding</keyword>
<dbReference type="SUPFAM" id="SSF52540">
    <property type="entry name" value="P-loop containing nucleoside triphosphate hydrolases"/>
    <property type="match status" value="2"/>
</dbReference>
<evidence type="ECO:0000256" key="2">
    <source>
        <dbReference type="ARBA" id="ARBA00022448"/>
    </source>
</evidence>
<protein>
    <submittedName>
        <fullName evidence="7">ATP-binding cassette domain-containing protein</fullName>
    </submittedName>
</protein>
<feature type="compositionally biased region" description="Gly residues" evidence="5">
    <location>
        <begin position="360"/>
        <end position="381"/>
    </location>
</feature>
<feature type="domain" description="ABC transporter" evidence="6">
    <location>
        <begin position="286"/>
        <end position="556"/>
    </location>
</feature>
<evidence type="ECO:0000256" key="4">
    <source>
        <dbReference type="ARBA" id="ARBA00022840"/>
    </source>
</evidence>
<organism evidence="7 8">
    <name type="scientific">Herbiconiux gentiana</name>
    <dbReference type="NCBI Taxonomy" id="2970912"/>
    <lineage>
        <taxon>Bacteria</taxon>
        <taxon>Bacillati</taxon>
        <taxon>Actinomycetota</taxon>
        <taxon>Actinomycetes</taxon>
        <taxon>Micrococcales</taxon>
        <taxon>Microbacteriaceae</taxon>
        <taxon>Herbiconiux</taxon>
    </lineage>
</organism>
<comment type="caution">
    <text evidence="7">The sequence shown here is derived from an EMBL/GenBank/DDBJ whole genome shotgun (WGS) entry which is preliminary data.</text>
</comment>
<accession>A0ABT2GDX6</accession>
<dbReference type="InterPro" id="IPR015856">
    <property type="entry name" value="ABC_transpr_CbiO/EcfA_su"/>
</dbReference>
<evidence type="ECO:0000256" key="3">
    <source>
        <dbReference type="ARBA" id="ARBA00022741"/>
    </source>
</evidence>
<dbReference type="PANTHER" id="PTHR43553">
    <property type="entry name" value="HEAVY METAL TRANSPORTER"/>
    <property type="match status" value="1"/>
</dbReference>
<name>A0ABT2GDX6_9MICO</name>
<dbReference type="SMART" id="SM00382">
    <property type="entry name" value="AAA"/>
    <property type="match status" value="2"/>
</dbReference>
<feature type="domain" description="ABC transporter" evidence="6">
    <location>
        <begin position="22"/>
        <end position="258"/>
    </location>
</feature>
<sequence length="556" mass="57468">MTRSTRVAVPDARPAPPVGATLRAEGWGWRHAGRPGWAVRGLDLVIEPGERVLLLGASGAGKSTLVHAFAGVLGGADEGEHEGMLTVGGRAPAESRGRTGLVLQDPDSQVALARIGDDIAFGCENLGVPRDEIWRRVDQAMDAVGLDLPLDRPTSALSGGQKQRVALAGVLAMRPEVVLLDEPTANLDPAGVSEVRDAVAAVVSASNATFVVIEHRVDVWLDVVDRVIVLEPGGGVLADGDPATVLRERGAELARGGVWVPGFDPLEGRPARRGASSAPDARTALLATAELAVGRTPGVAAARGLDLEVTRASALALTGPNGAGKSTLALTLAGLLEPESGVLRALPALSGDPVAPAGGAASGAGASAGTGAAGGDAGGRGARARRRAVRRARRRGGVHGRRLGEHPFAWPSRELLTRIGTVFQDPEHQFVAGTVRGELEIALKALRLDADEIAERVADVAGRLRLDGLLTANPYTLSGGEKRRLSVASVLVARPAVLVLDEPTFGQDSRTWAELVRLLGEQLDRGTAVVAVTHDRAFIDALADHELVVTPVGGDS</sequence>
<proteinExistence type="inferred from homology"/>
<keyword evidence="8" id="KW-1185">Reference proteome</keyword>
<reference evidence="7" key="1">
    <citation type="submission" date="2022-08" db="EMBL/GenBank/DDBJ databases">
        <authorList>
            <person name="Deng Y."/>
            <person name="Han X.-F."/>
            <person name="Zhang Y.-Q."/>
        </authorList>
    </citation>
    <scope>NUCLEOTIDE SEQUENCE</scope>
    <source>
        <strain evidence="7">CPCC 205716</strain>
    </source>
</reference>
<evidence type="ECO:0000313" key="7">
    <source>
        <dbReference type="EMBL" id="MCS5714431.1"/>
    </source>
</evidence>
<dbReference type="InterPro" id="IPR027417">
    <property type="entry name" value="P-loop_NTPase"/>
</dbReference>
<evidence type="ECO:0000256" key="5">
    <source>
        <dbReference type="SAM" id="MobiDB-lite"/>
    </source>
</evidence>
<dbReference type="PROSITE" id="PS00211">
    <property type="entry name" value="ABC_TRANSPORTER_1"/>
    <property type="match status" value="2"/>
</dbReference>
<dbReference type="PANTHER" id="PTHR43553:SF24">
    <property type="entry name" value="ENERGY-COUPLING FACTOR TRANSPORTER ATP-BINDING PROTEIN ECFA1"/>
    <property type="match status" value="1"/>
</dbReference>
<dbReference type="InterPro" id="IPR003593">
    <property type="entry name" value="AAA+_ATPase"/>
</dbReference>
<feature type="compositionally biased region" description="Basic residues" evidence="5">
    <location>
        <begin position="382"/>
        <end position="401"/>
    </location>
</feature>
<evidence type="ECO:0000259" key="6">
    <source>
        <dbReference type="PROSITE" id="PS50893"/>
    </source>
</evidence>
<gene>
    <name evidence="7" type="ORF">NVV95_07675</name>
</gene>
<dbReference type="InterPro" id="IPR017871">
    <property type="entry name" value="ABC_transporter-like_CS"/>
</dbReference>
<dbReference type="EMBL" id="JANTEZ010000003">
    <property type="protein sequence ID" value="MCS5714431.1"/>
    <property type="molecule type" value="Genomic_DNA"/>
</dbReference>
<feature type="region of interest" description="Disordered" evidence="5">
    <location>
        <begin position="357"/>
        <end position="404"/>
    </location>
</feature>
<dbReference type="CDD" id="cd03225">
    <property type="entry name" value="ABC_cobalt_CbiO_domain1"/>
    <property type="match status" value="2"/>
</dbReference>
<dbReference type="InterPro" id="IPR003439">
    <property type="entry name" value="ABC_transporter-like_ATP-bd"/>
</dbReference>
<keyword evidence="2" id="KW-0813">Transport</keyword>
<dbReference type="InterPro" id="IPR050095">
    <property type="entry name" value="ECF_ABC_transporter_ATP-bd"/>
</dbReference>
<dbReference type="RefSeq" id="WP_259485963.1">
    <property type="nucleotide sequence ID" value="NZ_JANTEZ010000003.1"/>
</dbReference>
<dbReference type="Gene3D" id="3.40.50.300">
    <property type="entry name" value="P-loop containing nucleotide triphosphate hydrolases"/>
    <property type="match status" value="2"/>
</dbReference>
<evidence type="ECO:0000256" key="1">
    <source>
        <dbReference type="ARBA" id="ARBA00005417"/>
    </source>
</evidence>
<evidence type="ECO:0000313" key="8">
    <source>
        <dbReference type="Proteomes" id="UP001165580"/>
    </source>
</evidence>
<keyword evidence="3" id="KW-0547">Nucleotide-binding</keyword>
<dbReference type="PROSITE" id="PS50893">
    <property type="entry name" value="ABC_TRANSPORTER_2"/>
    <property type="match status" value="2"/>
</dbReference>
<dbReference type="Pfam" id="PF00005">
    <property type="entry name" value="ABC_tran"/>
    <property type="match status" value="3"/>
</dbReference>
<dbReference type="GO" id="GO:0005524">
    <property type="term" value="F:ATP binding"/>
    <property type="evidence" value="ECO:0007669"/>
    <property type="project" value="UniProtKB-KW"/>
</dbReference>